<evidence type="ECO:0000313" key="3">
    <source>
        <dbReference type="Proteomes" id="UP000008141"/>
    </source>
</evidence>
<proteinExistence type="predicted"/>
<dbReference type="SUPFAM" id="SSF57184">
    <property type="entry name" value="Growth factor receptor domain"/>
    <property type="match status" value="3"/>
</dbReference>
<sequence length="440" mass="46694">MLRACLVSALLLLLDAHAAAAACVLNPEGVYGDVAGLGGCSACDATNSTCLECAEFFTLTSSGDCKLNKCVEAPDGIEGDVTTLGGCKTCAADNETCLECWDFFGLTSDGTCVMCDPDRYTDDFVCANCTGDDPNFCTDCSGNIEGDNAYGYFASEDGRCTVCPAEDCMACQNLNGTCTQCKQGMGLMPDGSCRACSDGSDCIFCDGDVDTCTECYSGYFPEPKTGKCKKCPQDCERCSSADTCEVCSGWGHTLDTKTGQCVKVKLSLQRWYWHSEREGPLREQPLNGLGISAGLCTEGCTNCPTSPDLCQTCDSGYTNTSDGGCARCSDPHCSMCEAGVDACTVCDDPDSKYGVDLVTGKCVECRLEHCANCQDDASVCRWCNDGYWNDQAAGLCTVCKGSCARCSTNMEGEEECDWCLEGFEFDDEDSAGRKCIPVAS</sequence>
<dbReference type="InterPro" id="IPR052798">
    <property type="entry name" value="Giardia_VSA"/>
</dbReference>
<evidence type="ECO:0000313" key="2">
    <source>
        <dbReference type="EMBL" id="EFN52407.1"/>
    </source>
</evidence>
<keyword evidence="1" id="KW-0732">Signal</keyword>
<dbReference type="Gene3D" id="2.10.220.10">
    <property type="entry name" value="Hormone Receptor, Insulin-like Growth Factor Receptor 1, Chain A, domain 2"/>
    <property type="match status" value="1"/>
</dbReference>
<gene>
    <name evidence="2" type="ORF">CHLNCDRAFT_58868</name>
</gene>
<dbReference type="Proteomes" id="UP000008141">
    <property type="component" value="Unassembled WGS sequence"/>
</dbReference>
<dbReference type="OrthoDB" id="515847at2759"/>
<feature type="chain" id="PRO_5003155950" description="TNFR-Cys domain-containing protein" evidence="1">
    <location>
        <begin position="22"/>
        <end position="440"/>
    </location>
</feature>
<feature type="signal peptide" evidence="1">
    <location>
        <begin position="1"/>
        <end position="21"/>
    </location>
</feature>
<dbReference type="KEGG" id="cvr:CHLNCDRAFT_58868"/>
<name>E1ZNU8_CHLVA</name>
<reference evidence="2 3" key="1">
    <citation type="journal article" date="2010" name="Plant Cell">
        <title>The Chlorella variabilis NC64A genome reveals adaptation to photosymbiosis, coevolution with viruses, and cryptic sex.</title>
        <authorList>
            <person name="Blanc G."/>
            <person name="Duncan G."/>
            <person name="Agarkova I."/>
            <person name="Borodovsky M."/>
            <person name="Gurnon J."/>
            <person name="Kuo A."/>
            <person name="Lindquist E."/>
            <person name="Lucas S."/>
            <person name="Pangilinan J."/>
            <person name="Polle J."/>
            <person name="Salamov A."/>
            <person name="Terry A."/>
            <person name="Yamada T."/>
            <person name="Dunigan D.D."/>
            <person name="Grigoriev I.V."/>
            <person name="Claverie J.M."/>
            <person name="Van Etten J.L."/>
        </authorList>
    </citation>
    <scope>NUCLEOTIDE SEQUENCE [LARGE SCALE GENOMIC DNA]</scope>
    <source>
        <strain evidence="2 3">NC64A</strain>
    </source>
</reference>
<evidence type="ECO:0008006" key="4">
    <source>
        <dbReference type="Google" id="ProtNLM"/>
    </source>
</evidence>
<dbReference type="PANTHER" id="PTHR23275">
    <property type="entry name" value="CABRIOLET.-RELATED"/>
    <property type="match status" value="1"/>
</dbReference>
<dbReference type="OMA" id="CHECAHA"/>
<dbReference type="SMART" id="SM00261">
    <property type="entry name" value="FU"/>
    <property type="match status" value="5"/>
</dbReference>
<dbReference type="PANTHER" id="PTHR23275:SF100">
    <property type="entry name" value="EGF-LIKE DOMAIN-CONTAINING PROTEIN"/>
    <property type="match status" value="1"/>
</dbReference>
<dbReference type="GeneID" id="17351838"/>
<protein>
    <recommendedName>
        <fullName evidence="4">TNFR-Cys domain-containing protein</fullName>
    </recommendedName>
</protein>
<accession>E1ZNU8</accession>
<dbReference type="AlphaFoldDB" id="E1ZNU8"/>
<dbReference type="InParanoid" id="E1ZNU8"/>
<organism evidence="3">
    <name type="scientific">Chlorella variabilis</name>
    <name type="common">Green alga</name>
    <dbReference type="NCBI Taxonomy" id="554065"/>
    <lineage>
        <taxon>Eukaryota</taxon>
        <taxon>Viridiplantae</taxon>
        <taxon>Chlorophyta</taxon>
        <taxon>core chlorophytes</taxon>
        <taxon>Trebouxiophyceae</taxon>
        <taxon>Chlorellales</taxon>
        <taxon>Chlorellaceae</taxon>
        <taxon>Chlorella clade</taxon>
        <taxon>Chlorella</taxon>
    </lineage>
</organism>
<dbReference type="InterPro" id="IPR006212">
    <property type="entry name" value="Furin_repeat"/>
</dbReference>
<keyword evidence="3" id="KW-1185">Reference proteome</keyword>
<evidence type="ECO:0000256" key="1">
    <source>
        <dbReference type="SAM" id="SignalP"/>
    </source>
</evidence>
<dbReference type="EMBL" id="GL433856">
    <property type="protein sequence ID" value="EFN52407.1"/>
    <property type="molecule type" value="Genomic_DNA"/>
</dbReference>
<dbReference type="RefSeq" id="XP_005844509.1">
    <property type="nucleotide sequence ID" value="XM_005844447.1"/>
</dbReference>
<dbReference type="InterPro" id="IPR009030">
    <property type="entry name" value="Growth_fac_rcpt_cys_sf"/>
</dbReference>